<sequence length="284" mass="31066">MLLASIAFAFTGAFAKVVSADIPSVEVVFFRNFIGLLLIGFAIFKNPVRQKGGKPWLLFFRGFAGAISILAFFYNIANMGLAEAFTFSKTAPIFVSFIAALFLKEKLSFISWFAILGGFIGIIFVMQPELGFKKTDVMGILNGFFAALAYLSVHDLRKYYDTKVIVLSFVLIGSVTPLMLMIVSEFFVIPAYFDFMAAKFVLPKLSSWTLIILMGICGILYQTYLTKAFAASKKAGPVAVISYSDIIFTMILGLFLGDSLPNMLGALGIILIIISGIAVAMDNK</sequence>
<reference evidence="8" key="1">
    <citation type="submission" date="2017-10" db="EMBL/GenBank/DDBJ databases">
        <title>Campylobacter species from seals.</title>
        <authorList>
            <person name="Gilbert M.J."/>
            <person name="Zomer A.L."/>
            <person name="Timmerman A.J."/>
            <person name="Duim B."/>
            <person name="Wagenaar J.A."/>
        </authorList>
    </citation>
    <scope>NUCLEOTIDE SEQUENCE [LARGE SCALE GENOMIC DNA]</scope>
    <source>
        <strain evidence="8">17S00004-5</strain>
    </source>
</reference>
<dbReference type="PANTHER" id="PTHR22911:SF6">
    <property type="entry name" value="SOLUTE CARRIER FAMILY 35 MEMBER G1"/>
    <property type="match status" value="1"/>
</dbReference>
<comment type="subcellular location">
    <subcellularLocation>
        <location evidence="1">Membrane</location>
        <topology evidence="1">Multi-pass membrane protein</topology>
    </subcellularLocation>
</comment>
<dbReference type="OrthoDB" id="5338756at2"/>
<evidence type="ECO:0000256" key="2">
    <source>
        <dbReference type="ARBA" id="ARBA00022692"/>
    </source>
</evidence>
<evidence type="ECO:0000313" key="8">
    <source>
        <dbReference type="Proteomes" id="UP000240535"/>
    </source>
</evidence>
<feature type="transmembrane region" description="Helical" evidence="5">
    <location>
        <begin position="82"/>
        <end position="102"/>
    </location>
</feature>
<evidence type="ECO:0000256" key="5">
    <source>
        <dbReference type="SAM" id="Phobius"/>
    </source>
</evidence>
<keyword evidence="4 5" id="KW-0472">Membrane</keyword>
<feature type="transmembrane region" description="Helical" evidence="5">
    <location>
        <begin position="137"/>
        <end position="153"/>
    </location>
</feature>
<feature type="transmembrane region" description="Helical" evidence="5">
    <location>
        <begin position="165"/>
        <end position="193"/>
    </location>
</feature>
<dbReference type="InterPro" id="IPR037185">
    <property type="entry name" value="EmrE-like"/>
</dbReference>
<feature type="transmembrane region" description="Helical" evidence="5">
    <location>
        <begin position="109"/>
        <end position="125"/>
    </location>
</feature>
<keyword evidence="2 5" id="KW-0812">Transmembrane</keyword>
<dbReference type="AlphaFoldDB" id="A0A2P8R1J7"/>
<feature type="transmembrane region" description="Helical" evidence="5">
    <location>
        <begin position="237"/>
        <end position="257"/>
    </location>
</feature>
<feature type="transmembrane region" description="Helical" evidence="5">
    <location>
        <begin position="25"/>
        <end position="44"/>
    </location>
</feature>
<feature type="domain" description="EamA" evidence="6">
    <location>
        <begin position="1"/>
        <end position="126"/>
    </location>
</feature>
<dbReference type="InterPro" id="IPR000620">
    <property type="entry name" value="EamA_dom"/>
</dbReference>
<dbReference type="PANTHER" id="PTHR22911">
    <property type="entry name" value="ACYL-MALONYL CONDENSING ENZYME-RELATED"/>
    <property type="match status" value="1"/>
</dbReference>
<feature type="transmembrane region" description="Helical" evidence="5">
    <location>
        <begin position="263"/>
        <end position="281"/>
    </location>
</feature>
<gene>
    <name evidence="7" type="ORF">CQ405_04630</name>
</gene>
<comment type="caution">
    <text evidence="7">The sequence shown here is derived from an EMBL/GenBank/DDBJ whole genome shotgun (WGS) entry which is preliminary data.</text>
</comment>
<keyword evidence="3 5" id="KW-1133">Transmembrane helix</keyword>
<dbReference type="GO" id="GO:0016020">
    <property type="term" value="C:membrane"/>
    <property type="evidence" value="ECO:0007669"/>
    <property type="project" value="UniProtKB-SubCell"/>
</dbReference>
<evidence type="ECO:0000256" key="4">
    <source>
        <dbReference type="ARBA" id="ARBA00023136"/>
    </source>
</evidence>
<dbReference type="Proteomes" id="UP000240535">
    <property type="component" value="Unassembled WGS sequence"/>
</dbReference>
<feature type="transmembrane region" description="Helical" evidence="5">
    <location>
        <begin position="56"/>
        <end position="76"/>
    </location>
</feature>
<dbReference type="SUPFAM" id="SSF103481">
    <property type="entry name" value="Multidrug resistance efflux transporter EmrE"/>
    <property type="match status" value="2"/>
</dbReference>
<evidence type="ECO:0000313" key="7">
    <source>
        <dbReference type="EMBL" id="PSM52372.1"/>
    </source>
</evidence>
<protein>
    <submittedName>
        <fullName evidence="7">EamA family transporter</fullName>
    </submittedName>
</protein>
<evidence type="ECO:0000259" key="6">
    <source>
        <dbReference type="Pfam" id="PF00892"/>
    </source>
</evidence>
<organism evidence="7 8">
    <name type="scientific">Campylobacter blaseri</name>
    <dbReference type="NCBI Taxonomy" id="2042961"/>
    <lineage>
        <taxon>Bacteria</taxon>
        <taxon>Pseudomonadati</taxon>
        <taxon>Campylobacterota</taxon>
        <taxon>Epsilonproteobacteria</taxon>
        <taxon>Campylobacterales</taxon>
        <taxon>Campylobacteraceae</taxon>
        <taxon>Campylobacter</taxon>
    </lineage>
</organism>
<evidence type="ECO:0000256" key="1">
    <source>
        <dbReference type="ARBA" id="ARBA00004141"/>
    </source>
</evidence>
<feature type="transmembrane region" description="Helical" evidence="5">
    <location>
        <begin position="205"/>
        <end position="225"/>
    </location>
</feature>
<evidence type="ECO:0000256" key="3">
    <source>
        <dbReference type="ARBA" id="ARBA00022989"/>
    </source>
</evidence>
<keyword evidence="8" id="KW-1185">Reference proteome</keyword>
<dbReference type="Pfam" id="PF00892">
    <property type="entry name" value="EamA"/>
    <property type="match status" value="1"/>
</dbReference>
<name>A0A2P8R1J7_9BACT</name>
<accession>A0A2P8R1J7</accession>
<dbReference type="EMBL" id="PDHH01000003">
    <property type="protein sequence ID" value="PSM52372.1"/>
    <property type="molecule type" value="Genomic_DNA"/>
</dbReference>
<proteinExistence type="predicted"/>